<dbReference type="InterPro" id="IPR058240">
    <property type="entry name" value="rSAM_sf"/>
</dbReference>
<dbReference type="SFLD" id="SFLDF00324">
    <property type="entry name" value="bacteriocin_maturation"/>
    <property type="match status" value="1"/>
</dbReference>
<dbReference type="GO" id="GO:0046872">
    <property type="term" value="F:metal ion binding"/>
    <property type="evidence" value="ECO:0007669"/>
    <property type="project" value="UniProtKB-KW"/>
</dbReference>
<gene>
    <name evidence="7" type="ORF">SAMN05444920_114158</name>
</gene>
<name>A0A1H6EPX7_9ACTN</name>
<keyword evidence="8" id="KW-1185">Reference proteome</keyword>
<protein>
    <submittedName>
        <fullName evidence="7">Ribosomal peptide maturation radical SAM protein 1</fullName>
    </submittedName>
</protein>
<dbReference type="SMART" id="SM00729">
    <property type="entry name" value="Elp3"/>
    <property type="match status" value="1"/>
</dbReference>
<dbReference type="SFLD" id="SFLDG01082">
    <property type="entry name" value="B12-binding_domain_containing"/>
    <property type="match status" value="1"/>
</dbReference>
<dbReference type="EMBL" id="FNVT01000014">
    <property type="protein sequence ID" value="SEG99882.1"/>
    <property type="molecule type" value="Genomic_DNA"/>
</dbReference>
<dbReference type="Gene3D" id="3.80.30.20">
    <property type="entry name" value="tm_1862 like domain"/>
    <property type="match status" value="1"/>
</dbReference>
<evidence type="ECO:0000259" key="6">
    <source>
        <dbReference type="PROSITE" id="PS51332"/>
    </source>
</evidence>
<proteinExistence type="predicted"/>
<dbReference type="Pfam" id="PF04055">
    <property type="entry name" value="Radical_SAM"/>
    <property type="match status" value="1"/>
</dbReference>
<evidence type="ECO:0000256" key="3">
    <source>
        <dbReference type="ARBA" id="ARBA00022723"/>
    </source>
</evidence>
<dbReference type="SUPFAM" id="SSF102114">
    <property type="entry name" value="Radical SAM enzymes"/>
    <property type="match status" value="1"/>
</dbReference>
<dbReference type="InterPro" id="IPR006158">
    <property type="entry name" value="Cobalamin-bd"/>
</dbReference>
<evidence type="ECO:0000256" key="1">
    <source>
        <dbReference type="ARBA" id="ARBA00001966"/>
    </source>
</evidence>
<evidence type="ECO:0000256" key="5">
    <source>
        <dbReference type="ARBA" id="ARBA00023014"/>
    </source>
</evidence>
<feature type="domain" description="B12-binding" evidence="6">
    <location>
        <begin position="118"/>
        <end position="218"/>
    </location>
</feature>
<keyword evidence="3" id="KW-0479">Metal-binding</keyword>
<evidence type="ECO:0000256" key="2">
    <source>
        <dbReference type="ARBA" id="ARBA00022691"/>
    </source>
</evidence>
<dbReference type="InterPro" id="IPR007197">
    <property type="entry name" value="rSAM"/>
</dbReference>
<evidence type="ECO:0000256" key="4">
    <source>
        <dbReference type="ARBA" id="ARBA00023004"/>
    </source>
</evidence>
<dbReference type="InterPro" id="IPR006638">
    <property type="entry name" value="Elp3/MiaA/NifB-like_rSAM"/>
</dbReference>
<dbReference type="GO" id="GO:0003824">
    <property type="term" value="F:catalytic activity"/>
    <property type="evidence" value="ECO:0007669"/>
    <property type="project" value="InterPro"/>
</dbReference>
<keyword evidence="5" id="KW-0411">Iron-sulfur</keyword>
<dbReference type="Pfam" id="PF02310">
    <property type="entry name" value="B12-binding"/>
    <property type="match status" value="1"/>
</dbReference>
<dbReference type="NCBIfam" id="TIGR03975">
    <property type="entry name" value="rSAM_ocin_1"/>
    <property type="match status" value="1"/>
</dbReference>
<comment type="cofactor">
    <cofactor evidence="1">
        <name>[4Fe-4S] cluster</name>
        <dbReference type="ChEBI" id="CHEBI:49883"/>
    </cofactor>
</comment>
<dbReference type="AlphaFoldDB" id="A0A1H6EPX7"/>
<evidence type="ECO:0000313" key="7">
    <source>
        <dbReference type="EMBL" id="SEG99882.1"/>
    </source>
</evidence>
<keyword evidence="2" id="KW-0949">S-adenosyl-L-methionine</keyword>
<accession>A0A1H6EPX7</accession>
<dbReference type="InterPro" id="IPR023404">
    <property type="entry name" value="rSAM_horseshoe"/>
</dbReference>
<reference evidence="7 8" key="1">
    <citation type="submission" date="2016-10" db="EMBL/GenBank/DDBJ databases">
        <authorList>
            <person name="de Groot N.N."/>
        </authorList>
    </citation>
    <scope>NUCLEOTIDE SEQUENCE [LARGE SCALE GENOMIC DNA]</scope>
    <source>
        <strain evidence="7 8">CGMCC 4.7037</strain>
    </source>
</reference>
<dbReference type="GO" id="GO:0051536">
    <property type="term" value="F:iron-sulfur cluster binding"/>
    <property type="evidence" value="ECO:0007669"/>
    <property type="project" value="UniProtKB-KW"/>
</dbReference>
<dbReference type="Proteomes" id="UP000236732">
    <property type="component" value="Unassembled WGS sequence"/>
</dbReference>
<keyword evidence="4" id="KW-0408">Iron</keyword>
<dbReference type="GO" id="GO:0005829">
    <property type="term" value="C:cytosol"/>
    <property type="evidence" value="ECO:0007669"/>
    <property type="project" value="TreeGrafter"/>
</dbReference>
<dbReference type="PANTHER" id="PTHR43409">
    <property type="entry name" value="ANAEROBIC MAGNESIUM-PROTOPORPHYRIN IX MONOMETHYL ESTER CYCLASE-RELATED"/>
    <property type="match status" value="1"/>
</dbReference>
<dbReference type="Gene3D" id="3.40.50.280">
    <property type="entry name" value="Cobalamin-binding domain"/>
    <property type="match status" value="1"/>
</dbReference>
<dbReference type="GO" id="GO:0031419">
    <property type="term" value="F:cobalamin binding"/>
    <property type="evidence" value="ECO:0007669"/>
    <property type="project" value="InterPro"/>
</dbReference>
<dbReference type="SFLD" id="SFLDS00029">
    <property type="entry name" value="Radical_SAM"/>
    <property type="match status" value="1"/>
</dbReference>
<dbReference type="InterPro" id="IPR023984">
    <property type="entry name" value="rSAM_ocin_1"/>
</dbReference>
<organism evidence="7 8">
    <name type="scientific">Nonomuraea solani</name>
    <dbReference type="NCBI Taxonomy" id="1144553"/>
    <lineage>
        <taxon>Bacteria</taxon>
        <taxon>Bacillati</taxon>
        <taxon>Actinomycetota</taxon>
        <taxon>Actinomycetes</taxon>
        <taxon>Streptosporangiales</taxon>
        <taxon>Streptosporangiaceae</taxon>
        <taxon>Nonomuraea</taxon>
    </lineage>
</organism>
<dbReference type="InterPro" id="IPR051198">
    <property type="entry name" value="BchE-like"/>
</dbReference>
<dbReference type="PANTHER" id="PTHR43409:SF7">
    <property type="entry name" value="BLL1977 PROTEIN"/>
    <property type="match status" value="1"/>
</dbReference>
<evidence type="ECO:0000313" key="8">
    <source>
        <dbReference type="Proteomes" id="UP000236732"/>
    </source>
</evidence>
<sequence length="654" mass="71872">MNLEKKDGTMHIVLVDMPWSTVDAPSLSLGVLRRRVLDVFPGDVVDVVHANLDFIDWVDAQVGFSFEEYDTFVSSYFSGHSEWIFSAALNERPRWKVAEFAEFLDGSVPEPMLAKATELHELAPRYIEDIAARIVAMGPDLVGFTATFAQNAAALAAARAVKALAPDVVTVFGGANCEGPQGAAMHRNFPFVDYVVRGEGELAFPALLDALRTRGEVSEIAGLCWRQPGGASVANRVEARPLPASALVAPEFGDYFERHARSVAGAWVEPRLTVEGSRGCWWGEKHHCTFCGLNGSLMQFRSKDPGRFVDEILGLVERHRILDVWVTDNILDMAYLSSMAPRLRESGYDLRIGYEIKANLRRDQLETLRAAGITYMQPGVENLSSHVLALMDKGVSGCLNARLLRDAETVGINLNWNYLYGFPGETEADYDNVIEQAAALHHLMPPSNATRLKVERFSPYFDRPELGFGDLRPAAQYAHIYDLPEAELSELVYVFDSPHRGIGAGCLDRLRAAVAAWKDAYPISRLTHCDLGDHIVLVDSRPGFSWRLLDLTDPLEVTVFRLLDTPHGLAALTRKAAARHDGVTEDGIAALLERWRELGLVFCDGGQAVHIAPAVANQDLLRLNGDNLGRGEPLVPALARPVTTETAVPAGVGR</sequence>
<dbReference type="PROSITE" id="PS51332">
    <property type="entry name" value="B12_BINDING"/>
    <property type="match status" value="1"/>
</dbReference>